<dbReference type="Gramene" id="PRQ25934">
    <property type="protein sequence ID" value="PRQ25934"/>
    <property type="gene ID" value="RchiOBHm_Chr6g0289081"/>
</dbReference>
<evidence type="ECO:0000313" key="3">
    <source>
        <dbReference type="Proteomes" id="UP000238479"/>
    </source>
</evidence>
<dbReference type="AlphaFoldDB" id="A0A2P6PVH6"/>
<dbReference type="Pfam" id="PF14372">
    <property type="entry name" value="hAT-like_RNase-H"/>
    <property type="match status" value="1"/>
</dbReference>
<organism evidence="2 3">
    <name type="scientific">Rosa chinensis</name>
    <name type="common">China rose</name>
    <dbReference type="NCBI Taxonomy" id="74649"/>
    <lineage>
        <taxon>Eukaryota</taxon>
        <taxon>Viridiplantae</taxon>
        <taxon>Streptophyta</taxon>
        <taxon>Embryophyta</taxon>
        <taxon>Tracheophyta</taxon>
        <taxon>Spermatophyta</taxon>
        <taxon>Magnoliopsida</taxon>
        <taxon>eudicotyledons</taxon>
        <taxon>Gunneridae</taxon>
        <taxon>Pentapetalae</taxon>
        <taxon>rosids</taxon>
        <taxon>fabids</taxon>
        <taxon>Rosales</taxon>
        <taxon>Rosaceae</taxon>
        <taxon>Rosoideae</taxon>
        <taxon>Rosoideae incertae sedis</taxon>
        <taxon>Rosa</taxon>
    </lineage>
</organism>
<keyword evidence="3" id="KW-1185">Reference proteome</keyword>
<dbReference type="InterPro" id="IPR025525">
    <property type="entry name" value="hAT-like_transposase_RNase-H"/>
</dbReference>
<dbReference type="PANTHER" id="PTHR23272">
    <property type="entry name" value="BED FINGER-RELATED"/>
    <property type="match status" value="1"/>
</dbReference>
<protein>
    <submittedName>
        <fullName evidence="2">Putative ribonuclease H-like domain, hAT-like transposase, RNase-H</fullName>
    </submittedName>
</protein>
<gene>
    <name evidence="2" type="ORF">RchiOBHm_Chr6g0289081</name>
</gene>
<evidence type="ECO:0000259" key="1">
    <source>
        <dbReference type="Pfam" id="PF14372"/>
    </source>
</evidence>
<feature type="domain" description="hAT-like transposase RNase-H fold" evidence="1">
    <location>
        <begin position="82"/>
        <end position="159"/>
    </location>
</feature>
<dbReference type="PANTHER" id="PTHR23272:SF193">
    <property type="entry name" value="OS07G0624100 PROTEIN"/>
    <property type="match status" value="1"/>
</dbReference>
<dbReference type="GO" id="GO:0003677">
    <property type="term" value="F:DNA binding"/>
    <property type="evidence" value="ECO:0007669"/>
    <property type="project" value="InterPro"/>
</dbReference>
<sequence>MLDTALQLKKAFDRMSEEEESKYMNCFDEDDDVDEEDDDLQLQVRQKQRRKRVGPPVEEDWNKAVVFVRSLKILYDVTMKISSSNHPTSQKYFHDIVAIKAEIDDLFTPPEMQTGSETEKILYDMAVKMRHKFDKYFGSLEDCNQLIYIALVLNPRFKL</sequence>
<dbReference type="Proteomes" id="UP000238479">
    <property type="component" value="Chromosome 6"/>
</dbReference>
<name>A0A2P6PVH6_ROSCH</name>
<dbReference type="SUPFAM" id="SSF53098">
    <property type="entry name" value="Ribonuclease H-like"/>
    <property type="match status" value="1"/>
</dbReference>
<dbReference type="EMBL" id="PDCK01000044">
    <property type="protein sequence ID" value="PRQ25934.1"/>
    <property type="molecule type" value="Genomic_DNA"/>
</dbReference>
<proteinExistence type="predicted"/>
<comment type="caution">
    <text evidence="2">The sequence shown here is derived from an EMBL/GenBank/DDBJ whole genome shotgun (WGS) entry which is preliminary data.</text>
</comment>
<dbReference type="InterPro" id="IPR012337">
    <property type="entry name" value="RNaseH-like_sf"/>
</dbReference>
<evidence type="ECO:0000313" key="2">
    <source>
        <dbReference type="EMBL" id="PRQ25934.1"/>
    </source>
</evidence>
<reference evidence="2 3" key="1">
    <citation type="journal article" date="2018" name="Nat. Genet.">
        <title>The Rosa genome provides new insights in the design of modern roses.</title>
        <authorList>
            <person name="Bendahmane M."/>
        </authorList>
    </citation>
    <scope>NUCLEOTIDE SEQUENCE [LARGE SCALE GENOMIC DNA]</scope>
    <source>
        <strain evidence="3">cv. Old Blush</strain>
    </source>
</reference>
<accession>A0A2P6PVH6</accession>